<gene>
    <name evidence="2" type="ORF">MGG_17738</name>
</gene>
<sequence length="104" mass="11883">MVEETNVGMIKKKKRRKKEGWSVPRSLATEEAQSYPSCRLSKASWHGRSQIPSSLKSLQIFKKHSPWQKKKRLGEETAYKTLPLISNATMSSHQQKKTVGSIQN</sequence>
<reference evidence="2 3" key="1">
    <citation type="journal article" date="2005" name="Nature">
        <title>The genome sequence of the rice blast fungus Magnaporthe grisea.</title>
        <authorList>
            <person name="Dean R.A."/>
            <person name="Talbot N.J."/>
            <person name="Ebbole D.J."/>
            <person name="Farman M.L."/>
            <person name="Mitchell T.K."/>
            <person name="Orbach M.J."/>
            <person name="Thon M."/>
            <person name="Kulkarni R."/>
            <person name="Xu J.R."/>
            <person name="Pan H."/>
            <person name="Read N.D."/>
            <person name="Lee Y.H."/>
            <person name="Carbone I."/>
            <person name="Brown D."/>
            <person name="Oh Y.Y."/>
            <person name="Donofrio N."/>
            <person name="Jeong J.S."/>
            <person name="Soanes D.M."/>
            <person name="Djonovic S."/>
            <person name="Kolomiets E."/>
            <person name="Rehmeyer C."/>
            <person name="Li W."/>
            <person name="Harding M."/>
            <person name="Kim S."/>
            <person name="Lebrun M.H."/>
            <person name="Bohnert H."/>
            <person name="Coughlan S."/>
            <person name="Butler J."/>
            <person name="Calvo S."/>
            <person name="Ma L.J."/>
            <person name="Nicol R."/>
            <person name="Purcell S."/>
            <person name="Nusbaum C."/>
            <person name="Galagan J.E."/>
            <person name="Birren B.W."/>
        </authorList>
    </citation>
    <scope>NUCLEOTIDE SEQUENCE [LARGE SCALE GENOMIC DNA]</scope>
    <source>
        <strain evidence="3">70-15 / ATCC MYA-4617 / FGSC 8958</strain>
    </source>
</reference>
<keyword evidence="3" id="KW-1185">Reference proteome</keyword>
<dbReference type="AlphaFoldDB" id="G4NHE1"/>
<reference key="2">
    <citation type="submission" date="2011-05" db="EMBL/GenBank/DDBJ databases">
        <title>The Genome Sequence of Magnaporthe oryzae 70-15.</title>
        <authorList>
            <consortium name="The Broad Institute Genome Sequencing Platform"/>
            <person name="Ma L.-J."/>
            <person name="Dead R."/>
            <person name="Young S.K."/>
            <person name="Zeng Q."/>
            <person name="Gargeya S."/>
            <person name="Fitzgerald M."/>
            <person name="Haas B."/>
            <person name="Abouelleil A."/>
            <person name="Alvarado L."/>
            <person name="Arachchi H.M."/>
            <person name="Berlin A."/>
            <person name="Brown A."/>
            <person name="Chapman S.B."/>
            <person name="Chen Z."/>
            <person name="Dunbar C."/>
            <person name="Freedman E."/>
            <person name="Gearin G."/>
            <person name="Gellesch M."/>
            <person name="Goldberg J."/>
            <person name="Griggs A."/>
            <person name="Gujja S."/>
            <person name="Heiman D."/>
            <person name="Howarth C."/>
            <person name="Larson L."/>
            <person name="Lui A."/>
            <person name="MacDonald P.J.P."/>
            <person name="Mehta T."/>
            <person name="Montmayeur A."/>
            <person name="Murphy C."/>
            <person name="Neiman D."/>
            <person name="Pearson M."/>
            <person name="Priest M."/>
            <person name="Roberts A."/>
            <person name="Saif S."/>
            <person name="Shea T."/>
            <person name="Shenoy N."/>
            <person name="Sisk P."/>
            <person name="Stolte C."/>
            <person name="Sykes S."/>
            <person name="Yandava C."/>
            <person name="Wortman J."/>
            <person name="Nusbaum C."/>
            <person name="Birren B."/>
        </authorList>
    </citation>
    <scope>NUCLEOTIDE SEQUENCE</scope>
    <source>
        <strain>70-15</strain>
    </source>
</reference>
<evidence type="ECO:0000256" key="1">
    <source>
        <dbReference type="SAM" id="MobiDB-lite"/>
    </source>
</evidence>
<protein>
    <submittedName>
        <fullName evidence="2">Uncharacterized protein</fullName>
    </submittedName>
</protein>
<dbReference type="HOGENOM" id="CLU_2250661_0_0_1"/>
<accession>G4NHE1</accession>
<dbReference type="KEGG" id="mgr:MGG_17738"/>
<organism evidence="2 3">
    <name type="scientific">Pyricularia oryzae (strain 70-15 / ATCC MYA-4617 / FGSC 8958)</name>
    <name type="common">Rice blast fungus</name>
    <name type="synonym">Magnaporthe oryzae</name>
    <dbReference type="NCBI Taxonomy" id="242507"/>
    <lineage>
        <taxon>Eukaryota</taxon>
        <taxon>Fungi</taxon>
        <taxon>Dikarya</taxon>
        <taxon>Ascomycota</taxon>
        <taxon>Pezizomycotina</taxon>
        <taxon>Sordariomycetes</taxon>
        <taxon>Sordariomycetidae</taxon>
        <taxon>Magnaporthales</taxon>
        <taxon>Pyriculariaceae</taxon>
        <taxon>Pyricularia</taxon>
    </lineage>
</organism>
<proteinExistence type="predicted"/>
<dbReference type="GeneID" id="12987126"/>
<dbReference type="EMBL" id="CM001236">
    <property type="protein sequence ID" value="EHA47651.1"/>
    <property type="molecule type" value="Genomic_DNA"/>
</dbReference>
<feature type="region of interest" description="Disordered" evidence="1">
    <location>
        <begin position="1"/>
        <end position="25"/>
    </location>
</feature>
<evidence type="ECO:0000313" key="3">
    <source>
        <dbReference type="Proteomes" id="UP000009058"/>
    </source>
</evidence>
<name>G4NHE1_PYRO7</name>
<dbReference type="Proteomes" id="UP000009058">
    <property type="component" value="Chromosome 6"/>
</dbReference>
<evidence type="ECO:0000313" key="2">
    <source>
        <dbReference type="EMBL" id="EHA47651.1"/>
    </source>
</evidence>
<dbReference type="RefSeq" id="XP_003720018.1">
    <property type="nucleotide sequence ID" value="XM_003719970.1"/>
</dbReference>
<dbReference type="VEuPathDB" id="FungiDB:MGG_17738"/>
<dbReference type="InParanoid" id="G4NHE1"/>